<dbReference type="AlphaFoldDB" id="A0A1Y1RTJ5"/>
<accession>A0A1Y1RTJ5</accession>
<keyword evidence="3" id="KW-0238">DNA-binding</keyword>
<comment type="caution">
    <text evidence="6">The sequence shown here is derived from an EMBL/GenBank/DDBJ whole genome shotgun (WGS) entry which is preliminary data.</text>
</comment>
<dbReference type="InterPro" id="IPR000843">
    <property type="entry name" value="HTH_LacI"/>
</dbReference>
<evidence type="ECO:0000256" key="4">
    <source>
        <dbReference type="ARBA" id="ARBA00023163"/>
    </source>
</evidence>
<dbReference type="OrthoDB" id="305766at2"/>
<dbReference type="Proteomes" id="UP000192343">
    <property type="component" value="Unassembled WGS sequence"/>
</dbReference>
<keyword evidence="4" id="KW-0804">Transcription</keyword>
<dbReference type="SUPFAM" id="SSF47413">
    <property type="entry name" value="lambda repressor-like DNA-binding domains"/>
    <property type="match status" value="1"/>
</dbReference>
<dbReference type="InterPro" id="IPR028082">
    <property type="entry name" value="Peripla_BP_I"/>
</dbReference>
<dbReference type="Pfam" id="PF00356">
    <property type="entry name" value="LacI"/>
    <property type="match status" value="1"/>
</dbReference>
<dbReference type="Gene3D" id="1.10.260.40">
    <property type="entry name" value="lambda repressor-like DNA-binding domains"/>
    <property type="match status" value="1"/>
</dbReference>
<sequence>MNGNGKRDSLTLKDIAHLAGVSVGTASKVINGVGNVSLERRIRVEAVIEKLGYRPSALARSIKRRKTMVIGLIIPKIKNAFYIQIIDAIEKLVQKKGYTLFLGNSDENLSTEIGYLQTFAALRVDGLILASAGRIDPGKIMRELDTFKSMSIPVVSIVRQLDGSQLDTVLLDNVQGAYEATKHVLEMGHRRIAIISSPEHTSASRERIEGYSRALEEYKLPYTRDMIKVSEAIPESGYRITKEIIGMRNPPTALFVASNYPLIGSLQALRDTGRTIPDDISLICFDDPEWSPYIDPPLTAVHPNTDELCTAAVNTLMERINGDSSGQPVSVRIPTQLIVRKSVRRM</sequence>
<evidence type="ECO:0000256" key="1">
    <source>
        <dbReference type="ARBA" id="ARBA00022491"/>
    </source>
</evidence>
<dbReference type="CDD" id="cd01392">
    <property type="entry name" value="HTH_LacI"/>
    <property type="match status" value="1"/>
</dbReference>
<evidence type="ECO:0000313" key="6">
    <source>
        <dbReference type="EMBL" id="ORC30704.1"/>
    </source>
</evidence>
<dbReference type="SUPFAM" id="SSF53822">
    <property type="entry name" value="Periplasmic binding protein-like I"/>
    <property type="match status" value="1"/>
</dbReference>
<dbReference type="PROSITE" id="PS00356">
    <property type="entry name" value="HTH_LACI_1"/>
    <property type="match status" value="1"/>
</dbReference>
<dbReference type="CDD" id="cd06267">
    <property type="entry name" value="PBP1_LacI_sugar_binding-like"/>
    <property type="match status" value="1"/>
</dbReference>
<dbReference type="SMART" id="SM00354">
    <property type="entry name" value="HTH_LACI"/>
    <property type="match status" value="1"/>
</dbReference>
<dbReference type="Gene3D" id="3.40.50.2300">
    <property type="match status" value="2"/>
</dbReference>
<protein>
    <recommendedName>
        <fullName evidence="5">HTH lacI-type domain-containing protein</fullName>
    </recommendedName>
</protein>
<dbReference type="PROSITE" id="PS50932">
    <property type="entry name" value="HTH_LACI_2"/>
    <property type="match status" value="1"/>
</dbReference>
<gene>
    <name evidence="6" type="ORF">B4O97_17860</name>
</gene>
<dbReference type="STRING" id="1963862.B4O97_17860"/>
<organism evidence="6 7">
    <name type="scientific">Marispirochaeta aestuarii</name>
    <dbReference type="NCBI Taxonomy" id="1963862"/>
    <lineage>
        <taxon>Bacteria</taxon>
        <taxon>Pseudomonadati</taxon>
        <taxon>Spirochaetota</taxon>
        <taxon>Spirochaetia</taxon>
        <taxon>Spirochaetales</taxon>
        <taxon>Spirochaetaceae</taxon>
        <taxon>Marispirochaeta</taxon>
    </lineage>
</organism>
<dbReference type="PANTHER" id="PTHR30146">
    <property type="entry name" value="LACI-RELATED TRANSCRIPTIONAL REPRESSOR"/>
    <property type="match status" value="1"/>
</dbReference>
<dbReference type="InterPro" id="IPR046335">
    <property type="entry name" value="LacI/GalR-like_sensor"/>
</dbReference>
<feature type="domain" description="HTH lacI-type" evidence="5">
    <location>
        <begin position="10"/>
        <end position="64"/>
    </location>
</feature>
<name>A0A1Y1RTJ5_9SPIO</name>
<evidence type="ECO:0000313" key="7">
    <source>
        <dbReference type="Proteomes" id="UP000192343"/>
    </source>
</evidence>
<dbReference type="EMBL" id="MWQY01000029">
    <property type="protein sequence ID" value="ORC30704.1"/>
    <property type="molecule type" value="Genomic_DNA"/>
</dbReference>
<keyword evidence="2" id="KW-0805">Transcription regulation</keyword>
<dbReference type="InterPro" id="IPR010982">
    <property type="entry name" value="Lambda_DNA-bd_dom_sf"/>
</dbReference>
<dbReference type="GO" id="GO:0000976">
    <property type="term" value="F:transcription cis-regulatory region binding"/>
    <property type="evidence" value="ECO:0007669"/>
    <property type="project" value="TreeGrafter"/>
</dbReference>
<evidence type="ECO:0000259" key="5">
    <source>
        <dbReference type="PROSITE" id="PS50932"/>
    </source>
</evidence>
<dbReference type="PANTHER" id="PTHR30146:SF148">
    <property type="entry name" value="HTH-TYPE TRANSCRIPTIONAL REPRESSOR PURR-RELATED"/>
    <property type="match status" value="1"/>
</dbReference>
<reference evidence="6 7" key="1">
    <citation type="submission" date="2017-03" db="EMBL/GenBank/DDBJ databases">
        <title>Draft Genome sequence of Marispirochaeta sp. strain JC444.</title>
        <authorList>
            <person name="Shivani Y."/>
            <person name="Subhash Y."/>
            <person name="Sasikala C."/>
            <person name="Ramana C."/>
        </authorList>
    </citation>
    <scope>NUCLEOTIDE SEQUENCE [LARGE SCALE GENOMIC DNA]</scope>
    <source>
        <strain evidence="6 7">JC444</strain>
    </source>
</reference>
<dbReference type="GO" id="GO:0003700">
    <property type="term" value="F:DNA-binding transcription factor activity"/>
    <property type="evidence" value="ECO:0007669"/>
    <property type="project" value="TreeGrafter"/>
</dbReference>
<dbReference type="Pfam" id="PF13377">
    <property type="entry name" value="Peripla_BP_3"/>
    <property type="match status" value="1"/>
</dbReference>
<proteinExistence type="predicted"/>
<keyword evidence="1" id="KW-0678">Repressor</keyword>
<evidence type="ECO:0000256" key="3">
    <source>
        <dbReference type="ARBA" id="ARBA00023125"/>
    </source>
</evidence>
<dbReference type="RefSeq" id="WP_083052878.1">
    <property type="nucleotide sequence ID" value="NZ_MWQY01000029.1"/>
</dbReference>
<keyword evidence="7" id="KW-1185">Reference proteome</keyword>
<evidence type="ECO:0000256" key="2">
    <source>
        <dbReference type="ARBA" id="ARBA00023015"/>
    </source>
</evidence>